<reference evidence="1" key="2">
    <citation type="submission" date="2020-11" db="EMBL/GenBank/DDBJ databases">
        <authorList>
            <person name="McCartney M.A."/>
            <person name="Auch B."/>
            <person name="Kono T."/>
            <person name="Mallez S."/>
            <person name="Becker A."/>
            <person name="Gohl D.M."/>
            <person name="Silverstein K.A.T."/>
            <person name="Koren S."/>
            <person name="Bechman K.B."/>
            <person name="Herman A."/>
            <person name="Abrahante J.E."/>
            <person name="Garbe J."/>
        </authorList>
    </citation>
    <scope>NUCLEOTIDE SEQUENCE</scope>
    <source>
        <strain evidence="1">Duluth1</strain>
        <tissue evidence="1">Whole animal</tissue>
    </source>
</reference>
<proteinExistence type="predicted"/>
<dbReference type="EMBL" id="JAIWYP010000006">
    <property type="protein sequence ID" value="KAH3813395.1"/>
    <property type="molecule type" value="Genomic_DNA"/>
</dbReference>
<reference evidence="1" key="1">
    <citation type="journal article" date="2019" name="bioRxiv">
        <title>The Genome of the Zebra Mussel, Dreissena polymorpha: A Resource for Invasive Species Research.</title>
        <authorList>
            <person name="McCartney M.A."/>
            <person name="Auch B."/>
            <person name="Kono T."/>
            <person name="Mallez S."/>
            <person name="Zhang Y."/>
            <person name="Obille A."/>
            <person name="Becker A."/>
            <person name="Abrahante J.E."/>
            <person name="Garbe J."/>
            <person name="Badalamenti J.P."/>
            <person name="Herman A."/>
            <person name="Mangelson H."/>
            <person name="Liachko I."/>
            <person name="Sullivan S."/>
            <person name="Sone E.D."/>
            <person name="Koren S."/>
            <person name="Silverstein K.A.T."/>
            <person name="Beckman K.B."/>
            <person name="Gohl D.M."/>
        </authorList>
    </citation>
    <scope>NUCLEOTIDE SEQUENCE</scope>
    <source>
        <strain evidence="1">Duluth1</strain>
        <tissue evidence="1">Whole animal</tissue>
    </source>
</reference>
<dbReference type="AlphaFoldDB" id="A0A9D4JIP0"/>
<gene>
    <name evidence="1" type="ORF">DPMN_141851</name>
</gene>
<organism evidence="1 2">
    <name type="scientific">Dreissena polymorpha</name>
    <name type="common">Zebra mussel</name>
    <name type="synonym">Mytilus polymorpha</name>
    <dbReference type="NCBI Taxonomy" id="45954"/>
    <lineage>
        <taxon>Eukaryota</taxon>
        <taxon>Metazoa</taxon>
        <taxon>Spiralia</taxon>
        <taxon>Lophotrochozoa</taxon>
        <taxon>Mollusca</taxon>
        <taxon>Bivalvia</taxon>
        <taxon>Autobranchia</taxon>
        <taxon>Heteroconchia</taxon>
        <taxon>Euheterodonta</taxon>
        <taxon>Imparidentia</taxon>
        <taxon>Neoheterodontei</taxon>
        <taxon>Myida</taxon>
        <taxon>Dreissenoidea</taxon>
        <taxon>Dreissenidae</taxon>
        <taxon>Dreissena</taxon>
    </lineage>
</organism>
<keyword evidence="2" id="KW-1185">Reference proteome</keyword>
<evidence type="ECO:0000313" key="1">
    <source>
        <dbReference type="EMBL" id="KAH3813395.1"/>
    </source>
</evidence>
<comment type="caution">
    <text evidence="1">The sequence shown here is derived from an EMBL/GenBank/DDBJ whole genome shotgun (WGS) entry which is preliminary data.</text>
</comment>
<evidence type="ECO:0000313" key="2">
    <source>
        <dbReference type="Proteomes" id="UP000828390"/>
    </source>
</evidence>
<sequence length="93" mass="10176">MLQSSSSHDRVLAECCHATVVQLTRSSVSRVLSCFSRPAHTIECQQSAVMLQSSSSHDRVLAECCHATVVQLKRSSVGRVLSCYSRPAHTIEC</sequence>
<accession>A0A9D4JIP0</accession>
<protein>
    <submittedName>
        <fullName evidence="1">Uncharacterized protein</fullName>
    </submittedName>
</protein>
<name>A0A9D4JIP0_DREPO</name>
<dbReference type="Proteomes" id="UP000828390">
    <property type="component" value="Unassembled WGS sequence"/>
</dbReference>